<evidence type="ECO:0008006" key="12">
    <source>
        <dbReference type="Google" id="ProtNLM"/>
    </source>
</evidence>
<keyword evidence="5 7" id="KW-1133">Transmembrane helix</keyword>
<gene>
    <name evidence="9" type="ORF">CAPTEDRAFT_218828</name>
</gene>
<feature type="chain" id="PRO_5008787392" description="EamA domain-containing protein" evidence="8">
    <location>
        <begin position="25"/>
        <end position="442"/>
    </location>
</feature>
<evidence type="ECO:0000256" key="5">
    <source>
        <dbReference type="ARBA" id="ARBA00022989"/>
    </source>
</evidence>
<feature type="transmembrane region" description="Helical" evidence="7">
    <location>
        <begin position="359"/>
        <end position="380"/>
    </location>
</feature>
<evidence type="ECO:0000256" key="3">
    <source>
        <dbReference type="ARBA" id="ARBA00022448"/>
    </source>
</evidence>
<feature type="transmembrane region" description="Helical" evidence="7">
    <location>
        <begin position="156"/>
        <end position="175"/>
    </location>
</feature>
<accession>R7TUW9</accession>
<reference evidence="9 11" key="2">
    <citation type="journal article" date="2013" name="Nature">
        <title>Insights into bilaterian evolution from three spiralian genomes.</title>
        <authorList>
            <person name="Simakov O."/>
            <person name="Marletaz F."/>
            <person name="Cho S.J."/>
            <person name="Edsinger-Gonzales E."/>
            <person name="Havlak P."/>
            <person name="Hellsten U."/>
            <person name="Kuo D.H."/>
            <person name="Larsson T."/>
            <person name="Lv J."/>
            <person name="Arendt D."/>
            <person name="Savage R."/>
            <person name="Osoegawa K."/>
            <person name="de Jong P."/>
            <person name="Grimwood J."/>
            <person name="Chapman J.A."/>
            <person name="Shapiro H."/>
            <person name="Aerts A."/>
            <person name="Otillar R.P."/>
            <person name="Terry A.Y."/>
            <person name="Boore J.L."/>
            <person name="Grigoriev I.V."/>
            <person name="Lindberg D.R."/>
            <person name="Seaver E.C."/>
            <person name="Weisblat D.A."/>
            <person name="Putnam N.H."/>
            <person name="Rokhsar D.S."/>
        </authorList>
    </citation>
    <scope>NUCLEOTIDE SEQUENCE</scope>
    <source>
        <strain evidence="9 11">I ESC-2004</strain>
    </source>
</reference>
<evidence type="ECO:0000256" key="2">
    <source>
        <dbReference type="ARBA" id="ARBA00006690"/>
    </source>
</evidence>
<reference evidence="11" key="1">
    <citation type="submission" date="2012-12" db="EMBL/GenBank/DDBJ databases">
        <authorList>
            <person name="Hellsten U."/>
            <person name="Grimwood J."/>
            <person name="Chapman J.A."/>
            <person name="Shapiro H."/>
            <person name="Aerts A."/>
            <person name="Otillar R.P."/>
            <person name="Terry A.Y."/>
            <person name="Boore J.L."/>
            <person name="Simakov O."/>
            <person name="Marletaz F."/>
            <person name="Cho S.-J."/>
            <person name="Edsinger-Gonzales E."/>
            <person name="Havlak P."/>
            <person name="Kuo D.-H."/>
            <person name="Larsson T."/>
            <person name="Lv J."/>
            <person name="Arendt D."/>
            <person name="Savage R."/>
            <person name="Osoegawa K."/>
            <person name="de Jong P."/>
            <person name="Lindberg D.R."/>
            <person name="Seaver E.C."/>
            <person name="Weisblat D.A."/>
            <person name="Putnam N.H."/>
            <person name="Grigoriev I.V."/>
            <person name="Rokhsar D.S."/>
        </authorList>
    </citation>
    <scope>NUCLEOTIDE SEQUENCE</scope>
    <source>
        <strain evidence="11">I ESC-2004</strain>
    </source>
</reference>
<dbReference type="PANTHER" id="PTHR31326">
    <property type="entry name" value="PROTEIN CLT2, CHLOROPLASTIC"/>
    <property type="match status" value="1"/>
</dbReference>
<dbReference type="EnsemblMetazoa" id="CapteT218828">
    <property type="protein sequence ID" value="CapteP218828"/>
    <property type="gene ID" value="CapteG218828"/>
</dbReference>
<feature type="transmembrane region" description="Helical" evidence="7">
    <location>
        <begin position="327"/>
        <end position="347"/>
    </location>
</feature>
<dbReference type="OMA" id="WACILAM"/>
<dbReference type="EMBL" id="AMQN01010936">
    <property type="status" value="NOT_ANNOTATED_CDS"/>
    <property type="molecule type" value="Genomic_DNA"/>
</dbReference>
<evidence type="ECO:0000256" key="1">
    <source>
        <dbReference type="ARBA" id="ARBA00004141"/>
    </source>
</evidence>
<comment type="subcellular location">
    <subcellularLocation>
        <location evidence="1">Membrane</location>
        <topology evidence="1">Multi-pass membrane protein</topology>
    </subcellularLocation>
</comment>
<dbReference type="EMBL" id="KB308581">
    <property type="protein sequence ID" value="ELT97357.1"/>
    <property type="molecule type" value="Genomic_DNA"/>
</dbReference>
<dbReference type="Pfam" id="PF08627">
    <property type="entry name" value="CRT-like"/>
    <property type="match status" value="1"/>
</dbReference>
<dbReference type="Proteomes" id="UP000014760">
    <property type="component" value="Unassembled WGS sequence"/>
</dbReference>
<keyword evidence="6 7" id="KW-0472">Membrane</keyword>
<evidence type="ECO:0000256" key="8">
    <source>
        <dbReference type="SAM" id="SignalP"/>
    </source>
</evidence>
<feature type="transmembrane region" description="Helical" evidence="7">
    <location>
        <begin position="100"/>
        <end position="118"/>
    </location>
</feature>
<evidence type="ECO:0000256" key="7">
    <source>
        <dbReference type="SAM" id="Phobius"/>
    </source>
</evidence>
<reference evidence="10" key="3">
    <citation type="submission" date="2015-06" db="UniProtKB">
        <authorList>
            <consortium name="EnsemblMetazoa"/>
        </authorList>
    </citation>
    <scope>IDENTIFICATION</scope>
</reference>
<keyword evidence="3" id="KW-0813">Transport</keyword>
<sequence>MAFRCISLLLSVLVLTCRIVTFIASPLWLDALEVTWNSTTNSSNSSSERATNVIDPYFAVLSQTILPTTLFGILFGALCLFRPIDKTYSDVEREHPKLNFLFVGMSMAVSSCIINFSLSGTRSAPYLIALFGNFIVPIQFITRFLIIGRKPTRRKLVCATVIVGAEFLCLLPTIFPSLESTSSHSEDRGARGIAGILWPMTYVLGLIPGTMTNAYMERSVKNVQAKAGSRGSAFDLTQINMAYYLFGFSLSFCVFTLGLFWLDLLPVYGTCDSSAIIFIERMRFNFACLFGQECSAWVVSLGWATLSANTAYLMVNAYLLRYSEGSNYMVLIMTLRSPILFIFWTMFDEYPFVWHPHTSLSTWLSIAALLIMVPMVYLYNTGQPEVSNERIYSRHVSLPDETDDQGPLLGSASIYPETVHVPRTPVSLNDNDWAFESRGSLS</sequence>
<feature type="transmembrane region" description="Helical" evidence="7">
    <location>
        <begin position="57"/>
        <end position="80"/>
    </location>
</feature>
<keyword evidence="8" id="KW-0732">Signal</keyword>
<comment type="similarity">
    <text evidence="2">Belongs to the CRT-like transporter family.</text>
</comment>
<dbReference type="HOGENOM" id="CLU_056438_0_0_1"/>
<dbReference type="GO" id="GO:0016020">
    <property type="term" value="C:membrane"/>
    <property type="evidence" value="ECO:0007669"/>
    <property type="project" value="UniProtKB-SubCell"/>
</dbReference>
<evidence type="ECO:0000256" key="4">
    <source>
        <dbReference type="ARBA" id="ARBA00022692"/>
    </source>
</evidence>
<name>R7TUW9_CAPTE</name>
<feature type="transmembrane region" description="Helical" evidence="7">
    <location>
        <begin position="296"/>
        <end position="315"/>
    </location>
</feature>
<feature type="signal peptide" evidence="8">
    <location>
        <begin position="1"/>
        <end position="24"/>
    </location>
</feature>
<dbReference type="PANTHER" id="PTHR31326:SF1">
    <property type="entry name" value="PROTEIN CLT2, CHLOROPLASTIC"/>
    <property type="match status" value="1"/>
</dbReference>
<evidence type="ECO:0000256" key="6">
    <source>
        <dbReference type="ARBA" id="ARBA00023136"/>
    </source>
</evidence>
<feature type="transmembrane region" description="Helical" evidence="7">
    <location>
        <begin position="242"/>
        <end position="262"/>
    </location>
</feature>
<evidence type="ECO:0000313" key="10">
    <source>
        <dbReference type="EnsemblMetazoa" id="CapteP218828"/>
    </source>
</evidence>
<keyword evidence="11" id="KW-1185">Reference proteome</keyword>
<keyword evidence="4 7" id="KW-0812">Transmembrane</keyword>
<dbReference type="InterPro" id="IPR013936">
    <property type="entry name" value="CRT-like"/>
</dbReference>
<dbReference type="OrthoDB" id="6335830at2759"/>
<feature type="transmembrane region" description="Helical" evidence="7">
    <location>
        <begin position="124"/>
        <end position="144"/>
    </location>
</feature>
<protein>
    <recommendedName>
        <fullName evidence="12">EamA domain-containing protein</fullName>
    </recommendedName>
</protein>
<proteinExistence type="inferred from homology"/>
<evidence type="ECO:0000313" key="11">
    <source>
        <dbReference type="Proteomes" id="UP000014760"/>
    </source>
</evidence>
<dbReference type="AlphaFoldDB" id="R7TUW9"/>
<feature type="transmembrane region" description="Helical" evidence="7">
    <location>
        <begin position="195"/>
        <end position="216"/>
    </location>
</feature>
<organism evidence="9">
    <name type="scientific">Capitella teleta</name>
    <name type="common">Polychaete worm</name>
    <dbReference type="NCBI Taxonomy" id="283909"/>
    <lineage>
        <taxon>Eukaryota</taxon>
        <taxon>Metazoa</taxon>
        <taxon>Spiralia</taxon>
        <taxon>Lophotrochozoa</taxon>
        <taxon>Annelida</taxon>
        <taxon>Polychaeta</taxon>
        <taxon>Sedentaria</taxon>
        <taxon>Scolecida</taxon>
        <taxon>Capitellidae</taxon>
        <taxon>Capitella</taxon>
    </lineage>
</organism>
<evidence type="ECO:0000313" key="9">
    <source>
        <dbReference type="EMBL" id="ELT97357.1"/>
    </source>
</evidence>